<feature type="compositionally biased region" description="Polar residues" evidence="3">
    <location>
        <begin position="43"/>
        <end position="68"/>
    </location>
</feature>
<dbReference type="Gene3D" id="1.10.472.170">
    <property type="match status" value="1"/>
</dbReference>
<evidence type="ECO:0000259" key="4">
    <source>
        <dbReference type="Pfam" id="PF00382"/>
    </source>
</evidence>
<dbReference type="AlphaFoldDB" id="A0A9N8ZKR8"/>
<feature type="compositionally biased region" description="Low complexity" evidence="3">
    <location>
        <begin position="566"/>
        <end position="582"/>
    </location>
</feature>
<feature type="region of interest" description="Disordered" evidence="3">
    <location>
        <begin position="947"/>
        <end position="985"/>
    </location>
</feature>
<reference evidence="5" key="1">
    <citation type="submission" date="2021-06" db="EMBL/GenBank/DDBJ databases">
        <authorList>
            <person name="Kallberg Y."/>
            <person name="Tangrot J."/>
            <person name="Rosling A."/>
        </authorList>
    </citation>
    <scope>NUCLEOTIDE SEQUENCE</scope>
    <source>
        <strain evidence="5">BR232B</strain>
    </source>
</reference>
<name>A0A9N8ZKR8_9GLOM</name>
<dbReference type="EMBL" id="CAJVPI010000198">
    <property type="protein sequence ID" value="CAG8499046.1"/>
    <property type="molecule type" value="Genomic_DNA"/>
</dbReference>
<feature type="compositionally biased region" description="Pro residues" evidence="3">
    <location>
        <begin position="214"/>
        <end position="224"/>
    </location>
</feature>
<feature type="region of interest" description="Disordered" evidence="3">
    <location>
        <begin position="472"/>
        <end position="595"/>
    </location>
</feature>
<evidence type="ECO:0000313" key="6">
    <source>
        <dbReference type="Proteomes" id="UP000789739"/>
    </source>
</evidence>
<feature type="compositionally biased region" description="Basic and acidic residues" evidence="3">
    <location>
        <begin position="105"/>
        <end position="128"/>
    </location>
</feature>
<dbReference type="InterPro" id="IPR013150">
    <property type="entry name" value="TFIIB_cyclin"/>
</dbReference>
<dbReference type="GO" id="GO:0017025">
    <property type="term" value="F:TBP-class protein binding"/>
    <property type="evidence" value="ECO:0007669"/>
    <property type="project" value="InterPro"/>
</dbReference>
<evidence type="ECO:0000256" key="3">
    <source>
        <dbReference type="SAM" id="MobiDB-lite"/>
    </source>
</evidence>
<feature type="compositionally biased region" description="Basic and acidic residues" evidence="3">
    <location>
        <begin position="658"/>
        <end position="670"/>
    </location>
</feature>
<feature type="compositionally biased region" description="Low complexity" evidence="3">
    <location>
        <begin position="85"/>
        <end position="99"/>
    </location>
</feature>
<feature type="compositionally biased region" description="Low complexity" evidence="3">
    <location>
        <begin position="16"/>
        <end position="37"/>
    </location>
</feature>
<feature type="compositionally biased region" description="Basic and acidic residues" evidence="3">
    <location>
        <begin position="498"/>
        <end position="509"/>
    </location>
</feature>
<evidence type="ECO:0000313" key="5">
    <source>
        <dbReference type="EMBL" id="CAG8499046.1"/>
    </source>
</evidence>
<dbReference type="InterPro" id="IPR000812">
    <property type="entry name" value="TFIIB"/>
</dbReference>
<dbReference type="InterPro" id="IPR036915">
    <property type="entry name" value="Cyclin-like_sf"/>
</dbReference>
<evidence type="ECO:0000256" key="2">
    <source>
        <dbReference type="ARBA" id="ARBA00023163"/>
    </source>
</evidence>
<feature type="region of interest" description="Disordered" evidence="3">
    <location>
        <begin position="274"/>
        <end position="332"/>
    </location>
</feature>
<keyword evidence="1" id="KW-0805">Transcription regulation</keyword>
<sequence length="1023" mass="112923">MLTHATESFKPTHKQSTSTSPATSTPTPNNSSTATSPHFNYRSLFTGSRYESASPTSPSSYAQQTPHSTPYPPFYSQLYSSAPTSADQYQQSQQASRRASMGDSAQRRDNSIDASRRTSVDQLSRRTDVGYGNNQYRTGGHYRPGELSHQSSLMPDIQSQKGYNQYPTVQHSQGQNQYNVNSSIKNPMRSPSYSHPPGSTHHLPSMQHHVMIQPAPPKPSPPPLQFTSQASNPRLIRPAPPPPKLREFAELNRLLPPQQSVQTNAAPALPRAIAPAPTGVENDGRCGSSDNISGQPSPNAQQTGSVQQNESSVLQSGNGQGGNVNGPLTPQDAAQQNEIPRKRAFAWMPTITEEAGHKKYKQAPPPEPPRPINVNGNDIRRVKSPTITSPRTPTHKPIPPHSHSMQQTEMQMSGKDNVDAEEIAKKEQETIMILQSLINNKRLNGEITVSEPISSSSTPVPMDIDRSVRHNPEQATAPDDTGNSTTVPKRSSSTSSLGKKDLVPAKDDPPGEILVTSQREVLQEAEPSTIKDLGASAGDESDDLAMDDCSDDEVNSENGADDDKNNNNNDNNDTNKTNIDKNSYPPSPVRKMTIDSSLGWNSDELETEDEVEEEIVIQFPMLIYNSASSSGIVTEGKPLVSSPKECAFSLENGSLGIDSKDCESGERSGANEETLPPTRKSSNATIISLSRKGSNSSSASTDSKPHEPVMSPTVRRKSTLKDSSDEKLELDKIEWEKNIDLPSYIWAETICLFEQVKQFKEMKNRQPHRKKNHILASLLYILCRQHGLPRTFMEICSAAGIRKQEIGTYYRLMNKLLSNNGLSVGANGPNKMVDSAEFLKRWCQHLRLQSHILDAAIHVYKQANTQNITTGKCPLSVGAAAIWLSVNSWNEARTQHWNRSHEDDEYIRLEQKDVAQVAGVVNATLNSCYKTLSQVKDNLLPPEFLEKAKKLPNRRQPAVESKNGSDNRRGSSESGDETVEIKEESVEVKVEVDSLEESFRKSTIRNKKIEVEEKRLHHRKLKG</sequence>
<keyword evidence="6" id="KW-1185">Reference proteome</keyword>
<dbReference type="PANTHER" id="PTHR11618">
    <property type="entry name" value="TRANSCRIPTION INITIATION FACTOR IIB-RELATED"/>
    <property type="match status" value="1"/>
</dbReference>
<feature type="region of interest" description="Disordered" evidence="3">
    <location>
        <begin position="211"/>
        <end position="245"/>
    </location>
</feature>
<organism evidence="5 6">
    <name type="scientific">Paraglomus brasilianum</name>
    <dbReference type="NCBI Taxonomy" id="144538"/>
    <lineage>
        <taxon>Eukaryota</taxon>
        <taxon>Fungi</taxon>
        <taxon>Fungi incertae sedis</taxon>
        <taxon>Mucoromycota</taxon>
        <taxon>Glomeromycotina</taxon>
        <taxon>Glomeromycetes</taxon>
        <taxon>Paraglomerales</taxon>
        <taxon>Paraglomeraceae</taxon>
        <taxon>Paraglomus</taxon>
    </lineage>
</organism>
<protein>
    <submittedName>
        <fullName evidence="5">44_t:CDS:1</fullName>
    </submittedName>
</protein>
<proteinExistence type="predicted"/>
<dbReference type="PANTHER" id="PTHR11618:SF13">
    <property type="entry name" value="TRANSCRIPTION INITIATION FACTOR IIB"/>
    <property type="match status" value="1"/>
</dbReference>
<feature type="region of interest" description="Disordered" evidence="3">
    <location>
        <begin position="1"/>
        <end position="150"/>
    </location>
</feature>
<feature type="domain" description="Transcription factor TFIIB cyclin-like" evidence="4">
    <location>
        <begin position="831"/>
        <end position="895"/>
    </location>
</feature>
<feature type="region of interest" description="Disordered" evidence="3">
    <location>
        <begin position="657"/>
        <end position="723"/>
    </location>
</feature>
<feature type="compositionally biased region" description="Polar residues" evidence="3">
    <location>
        <begin position="679"/>
        <end position="702"/>
    </location>
</feature>
<dbReference type="OrthoDB" id="25790at2759"/>
<keyword evidence="2" id="KW-0804">Transcription</keyword>
<evidence type="ECO:0000256" key="1">
    <source>
        <dbReference type="ARBA" id="ARBA00023015"/>
    </source>
</evidence>
<accession>A0A9N8ZKR8</accession>
<dbReference type="Proteomes" id="UP000789739">
    <property type="component" value="Unassembled WGS sequence"/>
</dbReference>
<feature type="compositionally biased region" description="Polar residues" evidence="3">
    <location>
        <begin position="288"/>
        <end position="310"/>
    </location>
</feature>
<dbReference type="Pfam" id="PF00382">
    <property type="entry name" value="TFIIB"/>
    <property type="match status" value="2"/>
</dbReference>
<feature type="region of interest" description="Disordered" evidence="3">
    <location>
        <begin position="355"/>
        <end position="404"/>
    </location>
</feature>
<comment type="caution">
    <text evidence="5">The sequence shown here is derived from an EMBL/GenBank/DDBJ whole genome shotgun (WGS) entry which is preliminary data.</text>
</comment>
<feature type="compositionally biased region" description="Polar residues" evidence="3">
    <location>
        <begin position="481"/>
        <end position="497"/>
    </location>
</feature>
<dbReference type="GO" id="GO:0005634">
    <property type="term" value="C:nucleus"/>
    <property type="evidence" value="ECO:0007669"/>
    <property type="project" value="TreeGrafter"/>
</dbReference>
<dbReference type="GO" id="GO:0070897">
    <property type="term" value="P:transcription preinitiation complex assembly"/>
    <property type="evidence" value="ECO:0007669"/>
    <property type="project" value="InterPro"/>
</dbReference>
<feature type="compositionally biased region" description="Acidic residues" evidence="3">
    <location>
        <begin position="539"/>
        <end position="555"/>
    </location>
</feature>
<feature type="domain" description="Transcription factor TFIIB cyclin-like" evidence="4">
    <location>
        <begin position="758"/>
        <end position="815"/>
    </location>
</feature>
<dbReference type="Gene3D" id="1.10.472.10">
    <property type="entry name" value="Cyclin-like"/>
    <property type="match status" value="1"/>
</dbReference>
<dbReference type="PRINTS" id="PR00685">
    <property type="entry name" value="TIFACTORIIB"/>
</dbReference>
<dbReference type="SUPFAM" id="SSF47954">
    <property type="entry name" value="Cyclin-like"/>
    <property type="match status" value="2"/>
</dbReference>
<gene>
    <name evidence="5" type="ORF">PBRASI_LOCUS2508</name>
</gene>
<dbReference type="GO" id="GO:0097550">
    <property type="term" value="C:transcription preinitiation complex"/>
    <property type="evidence" value="ECO:0007669"/>
    <property type="project" value="TreeGrafter"/>
</dbReference>